<accession>A0A976FM69</accession>
<dbReference type="InterPro" id="IPR013083">
    <property type="entry name" value="Znf_RING/FYVE/PHD"/>
</dbReference>
<dbReference type="Pfam" id="PF01363">
    <property type="entry name" value="FYVE"/>
    <property type="match status" value="1"/>
</dbReference>
<dbReference type="Gene3D" id="3.30.40.10">
    <property type="entry name" value="Zinc/RING finger domain, C3HC4 (zinc finger)"/>
    <property type="match status" value="1"/>
</dbReference>
<keyword evidence="1" id="KW-0479">Metal-binding</keyword>
<sequence length="474" mass="50744">MPQCSTCGAVGSGRFCSECGASFVNEIKSSVPQPYYVQHPPQIPPRSQEYASFEEHHQKALLYQQPPSNIPPPAIPVVYVGEDYQTDGRNLPLASLNYDNATKSGSRALSTSSSGFFNGRYSDHPNCDICGLAFDVTKRRHQCRACGRFICGNCSPLMLLIPEGDEIEGARGYDPSIPQRVCLHCAPRLRPLQADLVSHFAKSNAEAPMHEAKSRLHVPFSCSLEKECTNAADIVGNFFRTDSGASGDRSIPISMLEKAHGLAIMTIIKAGFFLVGKIGTGIVISRLSDGSWSAPSAIGTIGLGGGFQVGGEFVEILIILGSPAAVEVFYSPQVNLGAGLDIAVGPYGRSAAAAAAISSTGLNGNYSYSMSKGLYAGISLQGSVIATRDDLNRQFYGQELNASALLGGAVSQPLAARPLYEALERALRGIQEHKEVLAERSRMMGACNACNCQTFVPHAHQVWNKKCKTCDHIH</sequence>
<dbReference type="PANTHER" id="PTHR15629">
    <property type="entry name" value="SH3YL1 PROTEIN"/>
    <property type="match status" value="1"/>
</dbReference>
<evidence type="ECO:0000259" key="5">
    <source>
        <dbReference type="PROSITE" id="PS50178"/>
    </source>
</evidence>
<dbReference type="InterPro" id="IPR011011">
    <property type="entry name" value="Znf_FYVE_PHD"/>
</dbReference>
<evidence type="ECO:0000256" key="3">
    <source>
        <dbReference type="ARBA" id="ARBA00022833"/>
    </source>
</evidence>
<feature type="domain" description="FYVE-type" evidence="5">
    <location>
        <begin position="121"/>
        <end position="190"/>
    </location>
</feature>
<dbReference type="RefSeq" id="XP_067818625.1">
    <property type="nucleotide sequence ID" value="XM_067967819.1"/>
</dbReference>
<organism evidence="6 7">
    <name type="scientific">Bremia lactucae</name>
    <name type="common">Lettuce downy mildew</name>
    <dbReference type="NCBI Taxonomy" id="4779"/>
    <lineage>
        <taxon>Eukaryota</taxon>
        <taxon>Sar</taxon>
        <taxon>Stramenopiles</taxon>
        <taxon>Oomycota</taxon>
        <taxon>Peronosporomycetes</taxon>
        <taxon>Peronosporales</taxon>
        <taxon>Peronosporaceae</taxon>
        <taxon>Bremia</taxon>
    </lineage>
</organism>
<dbReference type="PANTHER" id="PTHR15629:SF2">
    <property type="entry name" value="SH3 DOMAIN-CONTAINING YSC84-LIKE PROTEIN 1"/>
    <property type="match status" value="1"/>
</dbReference>
<dbReference type="SMART" id="SM00064">
    <property type="entry name" value="FYVE"/>
    <property type="match status" value="1"/>
</dbReference>
<dbReference type="Proteomes" id="UP000294530">
    <property type="component" value="Unassembled WGS sequence"/>
</dbReference>
<protein>
    <recommendedName>
        <fullName evidence="5">FYVE-type domain-containing protein</fullName>
    </recommendedName>
</protein>
<dbReference type="OrthoDB" id="443981at2759"/>
<dbReference type="KEGG" id="blac:94353490"/>
<dbReference type="Pfam" id="PF04366">
    <property type="entry name" value="Ysc84"/>
    <property type="match status" value="1"/>
</dbReference>
<dbReference type="InterPro" id="IPR051702">
    <property type="entry name" value="SH3_domain_YSC84-like"/>
</dbReference>
<comment type="caution">
    <text evidence="6">The sequence shown here is derived from an EMBL/GenBank/DDBJ whole genome shotgun (WGS) entry which is preliminary data.</text>
</comment>
<dbReference type="PROSITE" id="PS50178">
    <property type="entry name" value="ZF_FYVE"/>
    <property type="match status" value="1"/>
</dbReference>
<dbReference type="AlphaFoldDB" id="A0A976FM69"/>
<proteinExistence type="predicted"/>
<dbReference type="GO" id="GO:0008270">
    <property type="term" value="F:zinc ion binding"/>
    <property type="evidence" value="ECO:0007669"/>
    <property type="project" value="UniProtKB-KW"/>
</dbReference>
<dbReference type="CDD" id="cd00065">
    <property type="entry name" value="FYVE_like_SF"/>
    <property type="match status" value="1"/>
</dbReference>
<keyword evidence="3" id="KW-0862">Zinc</keyword>
<name>A0A976FM69_BRELC</name>
<dbReference type="CDD" id="cd11526">
    <property type="entry name" value="SYLF_FYVE"/>
    <property type="match status" value="1"/>
</dbReference>
<evidence type="ECO:0000256" key="2">
    <source>
        <dbReference type="ARBA" id="ARBA00022771"/>
    </source>
</evidence>
<keyword evidence="2 4" id="KW-0863">Zinc-finger</keyword>
<dbReference type="GO" id="GO:0035091">
    <property type="term" value="F:phosphatidylinositol binding"/>
    <property type="evidence" value="ECO:0007669"/>
    <property type="project" value="TreeGrafter"/>
</dbReference>
<evidence type="ECO:0000313" key="7">
    <source>
        <dbReference type="Proteomes" id="UP000294530"/>
    </source>
</evidence>
<evidence type="ECO:0000256" key="4">
    <source>
        <dbReference type="PROSITE-ProRule" id="PRU00091"/>
    </source>
</evidence>
<dbReference type="GeneID" id="94353490"/>
<dbReference type="InterPro" id="IPR017455">
    <property type="entry name" value="Znf_FYVE-rel"/>
</dbReference>
<dbReference type="SUPFAM" id="SSF57903">
    <property type="entry name" value="FYVE/PHD zinc finger"/>
    <property type="match status" value="1"/>
</dbReference>
<dbReference type="EMBL" id="SHOA02000001">
    <property type="protein sequence ID" value="TDH69126.1"/>
    <property type="molecule type" value="Genomic_DNA"/>
</dbReference>
<gene>
    <name evidence="6" type="ORF">CCR75_009781</name>
</gene>
<keyword evidence="7" id="KW-1185">Reference proteome</keyword>
<reference evidence="6 7" key="1">
    <citation type="journal article" date="2021" name="Genome Biol.">
        <title>AFLAP: assembly-free linkage analysis pipeline using k-mers from genome sequencing data.</title>
        <authorList>
            <person name="Fletcher K."/>
            <person name="Zhang L."/>
            <person name="Gil J."/>
            <person name="Han R."/>
            <person name="Cavanaugh K."/>
            <person name="Michelmore R."/>
        </authorList>
    </citation>
    <scope>NUCLEOTIDE SEQUENCE [LARGE SCALE GENOMIC DNA]</scope>
    <source>
        <strain evidence="6 7">SF5</strain>
    </source>
</reference>
<evidence type="ECO:0000256" key="1">
    <source>
        <dbReference type="ARBA" id="ARBA00022723"/>
    </source>
</evidence>
<dbReference type="InterPro" id="IPR007461">
    <property type="entry name" value="Ysc84_actin-binding"/>
</dbReference>
<dbReference type="InterPro" id="IPR000306">
    <property type="entry name" value="Znf_FYVE"/>
</dbReference>
<evidence type="ECO:0000313" key="6">
    <source>
        <dbReference type="EMBL" id="TDH69126.1"/>
    </source>
</evidence>